<organism evidence="1 2">
    <name type="scientific">Plakobranchus ocellatus</name>
    <dbReference type="NCBI Taxonomy" id="259542"/>
    <lineage>
        <taxon>Eukaryota</taxon>
        <taxon>Metazoa</taxon>
        <taxon>Spiralia</taxon>
        <taxon>Lophotrochozoa</taxon>
        <taxon>Mollusca</taxon>
        <taxon>Gastropoda</taxon>
        <taxon>Heterobranchia</taxon>
        <taxon>Euthyneura</taxon>
        <taxon>Panpulmonata</taxon>
        <taxon>Sacoglossa</taxon>
        <taxon>Placobranchoidea</taxon>
        <taxon>Plakobranchidae</taxon>
        <taxon>Plakobranchus</taxon>
    </lineage>
</organism>
<protein>
    <submittedName>
        <fullName evidence="1">Uncharacterized protein</fullName>
    </submittedName>
</protein>
<sequence length="153" mass="16757">MGAVWCCLKRAHQGVSPSTEVPLSFYSASLRYPSLVARLAGWLGSGKSSLETKARPGRGPSVPHTIASLSPSLILWFSETARFLDEGFVSRACSWLRQDFVEYKEGRAGPNKVISWLSGSLLGQDAGGEDKIRERKVELSIHCTTTAPFENEK</sequence>
<reference evidence="1 2" key="1">
    <citation type="journal article" date="2021" name="Elife">
        <title>Chloroplast acquisition without the gene transfer in kleptoplastic sea slugs, Plakobranchus ocellatus.</title>
        <authorList>
            <person name="Maeda T."/>
            <person name="Takahashi S."/>
            <person name="Yoshida T."/>
            <person name="Shimamura S."/>
            <person name="Takaki Y."/>
            <person name="Nagai Y."/>
            <person name="Toyoda A."/>
            <person name="Suzuki Y."/>
            <person name="Arimoto A."/>
            <person name="Ishii H."/>
            <person name="Satoh N."/>
            <person name="Nishiyama T."/>
            <person name="Hasebe M."/>
            <person name="Maruyama T."/>
            <person name="Minagawa J."/>
            <person name="Obokata J."/>
            <person name="Shigenobu S."/>
        </authorList>
    </citation>
    <scope>NUCLEOTIDE SEQUENCE [LARGE SCALE GENOMIC DNA]</scope>
</reference>
<keyword evidence="2" id="KW-1185">Reference proteome</keyword>
<gene>
    <name evidence="1" type="ORF">PoB_006975100</name>
</gene>
<name>A0AAV4DHB6_9GAST</name>
<evidence type="ECO:0000313" key="1">
    <source>
        <dbReference type="EMBL" id="GFO43246.1"/>
    </source>
</evidence>
<accession>A0AAV4DHB6</accession>
<dbReference type="EMBL" id="BLXT01007857">
    <property type="protein sequence ID" value="GFO43246.1"/>
    <property type="molecule type" value="Genomic_DNA"/>
</dbReference>
<feature type="non-terminal residue" evidence="1">
    <location>
        <position position="153"/>
    </location>
</feature>
<comment type="caution">
    <text evidence="1">The sequence shown here is derived from an EMBL/GenBank/DDBJ whole genome shotgun (WGS) entry which is preliminary data.</text>
</comment>
<proteinExistence type="predicted"/>
<dbReference type="AlphaFoldDB" id="A0AAV4DHB6"/>
<dbReference type="Proteomes" id="UP000735302">
    <property type="component" value="Unassembled WGS sequence"/>
</dbReference>
<evidence type="ECO:0000313" key="2">
    <source>
        <dbReference type="Proteomes" id="UP000735302"/>
    </source>
</evidence>